<sequence length="131" mass="14210">MKEKETSYLKRRGGAVFRNGCKRFPKISQVSRNGTLSSFKWNIASLMWVTPSRDFNSAAKSSLSGGFAKSSLSGGFCDLLDSFVAASATSHMDNALFRSFLKVISSASACLPNSFPLLKAFKASSDFPSFL</sequence>
<dbReference type="AlphaFoldDB" id="A0A8S9QY58"/>
<accession>A0A8S9QY58</accession>
<reference evidence="1" key="1">
    <citation type="submission" date="2019-12" db="EMBL/GenBank/DDBJ databases">
        <title>Genome sequencing and annotation of Brassica cretica.</title>
        <authorList>
            <person name="Studholme D.J."/>
            <person name="Sarris P."/>
        </authorList>
    </citation>
    <scope>NUCLEOTIDE SEQUENCE</scope>
    <source>
        <strain evidence="1">PFS-109/04</strain>
        <tissue evidence="1">Leaf</tissue>
    </source>
</reference>
<dbReference type="Proteomes" id="UP000712600">
    <property type="component" value="Unassembled WGS sequence"/>
</dbReference>
<name>A0A8S9QY58_BRACR</name>
<comment type="caution">
    <text evidence="1">The sequence shown here is derived from an EMBL/GenBank/DDBJ whole genome shotgun (WGS) entry which is preliminary data.</text>
</comment>
<evidence type="ECO:0000313" key="1">
    <source>
        <dbReference type="EMBL" id="KAF3554245.1"/>
    </source>
</evidence>
<dbReference type="EMBL" id="QGKX02000996">
    <property type="protein sequence ID" value="KAF3554245.1"/>
    <property type="molecule type" value="Genomic_DNA"/>
</dbReference>
<evidence type="ECO:0000313" key="2">
    <source>
        <dbReference type="Proteomes" id="UP000712600"/>
    </source>
</evidence>
<protein>
    <submittedName>
        <fullName evidence="1">Uncharacterized protein</fullName>
    </submittedName>
</protein>
<organism evidence="1 2">
    <name type="scientific">Brassica cretica</name>
    <name type="common">Mustard</name>
    <dbReference type="NCBI Taxonomy" id="69181"/>
    <lineage>
        <taxon>Eukaryota</taxon>
        <taxon>Viridiplantae</taxon>
        <taxon>Streptophyta</taxon>
        <taxon>Embryophyta</taxon>
        <taxon>Tracheophyta</taxon>
        <taxon>Spermatophyta</taxon>
        <taxon>Magnoliopsida</taxon>
        <taxon>eudicotyledons</taxon>
        <taxon>Gunneridae</taxon>
        <taxon>Pentapetalae</taxon>
        <taxon>rosids</taxon>
        <taxon>malvids</taxon>
        <taxon>Brassicales</taxon>
        <taxon>Brassicaceae</taxon>
        <taxon>Brassiceae</taxon>
        <taxon>Brassica</taxon>
    </lineage>
</organism>
<proteinExistence type="predicted"/>
<gene>
    <name evidence="1" type="ORF">F2Q69_00013696</name>
</gene>